<gene>
    <name evidence="3" type="ORF">SAMN04244559_01274</name>
</gene>
<dbReference type="RefSeq" id="WP_074766655.1">
    <property type="nucleotide sequence ID" value="NZ_FNWO01000004.1"/>
</dbReference>
<keyword evidence="4" id="KW-1185">Reference proteome</keyword>
<evidence type="ECO:0000313" key="3">
    <source>
        <dbReference type="EMBL" id="SEH32581.1"/>
    </source>
</evidence>
<dbReference type="GO" id="GO:0009244">
    <property type="term" value="P:lipopolysaccharide core region biosynthetic process"/>
    <property type="evidence" value="ECO:0007669"/>
    <property type="project" value="TreeGrafter"/>
</dbReference>
<dbReference type="GO" id="GO:0005829">
    <property type="term" value="C:cytosol"/>
    <property type="evidence" value="ECO:0007669"/>
    <property type="project" value="TreeGrafter"/>
</dbReference>
<reference evidence="4" key="1">
    <citation type="submission" date="2016-10" db="EMBL/GenBank/DDBJ databases">
        <authorList>
            <person name="Varghese N."/>
            <person name="Submissions S."/>
        </authorList>
    </citation>
    <scope>NUCLEOTIDE SEQUENCE [LARGE SCALE GENOMIC DNA]</scope>
    <source>
        <strain evidence="4">DSM 13234</strain>
    </source>
</reference>
<dbReference type="OrthoDB" id="7158927at2"/>
<proteinExistence type="predicted"/>
<dbReference type="AlphaFoldDB" id="A0A1H6H9V1"/>
<dbReference type="Gene3D" id="3.40.50.2000">
    <property type="entry name" value="Glycogen Phosphorylase B"/>
    <property type="match status" value="2"/>
</dbReference>
<dbReference type="InterPro" id="IPR002201">
    <property type="entry name" value="Glyco_trans_9"/>
</dbReference>
<dbReference type="CDD" id="cd03789">
    <property type="entry name" value="GT9_LPS_heptosyltransferase"/>
    <property type="match status" value="1"/>
</dbReference>
<dbReference type="SUPFAM" id="SSF53756">
    <property type="entry name" value="UDP-Glycosyltransferase/glycogen phosphorylase"/>
    <property type="match status" value="1"/>
</dbReference>
<evidence type="ECO:0000313" key="4">
    <source>
        <dbReference type="Proteomes" id="UP000182983"/>
    </source>
</evidence>
<dbReference type="GO" id="GO:0008713">
    <property type="term" value="F:ADP-heptose-lipopolysaccharide heptosyltransferase activity"/>
    <property type="evidence" value="ECO:0007669"/>
    <property type="project" value="TreeGrafter"/>
</dbReference>
<dbReference type="Proteomes" id="UP000182983">
    <property type="component" value="Unassembled WGS sequence"/>
</dbReference>
<evidence type="ECO:0000256" key="2">
    <source>
        <dbReference type="ARBA" id="ARBA00022679"/>
    </source>
</evidence>
<dbReference type="EMBL" id="FNWO01000004">
    <property type="protein sequence ID" value="SEH32581.1"/>
    <property type="molecule type" value="Genomic_DNA"/>
</dbReference>
<accession>A0A1H6H9V1</accession>
<sequence length="329" mass="34469">MIASILVYVGTDAVGDGLIKLPFVRALRAAFPTARITWVAGKGPTVYAGILAPLVAGLIDEVIDDAGIGSRPLELLRRPLAGREFDLILDTQRRLLTSLILKQVRHRRFISAAAGYLLSDARPARKAKPSSMAAQLAGLVELASGRPLGPAAPLPRDPAIEAEADRLLPPGPRYVGFAPGAGGRYKCWPLDRYLALAAEMAGEGLVPVFLLGPAEAEDWAGAIRAALPSARLPVQEAARPTPLLTIALGRRLSAAVANDSGTGHMLAAADIPLVSLFGPTPAEKFAPVTARPTLLRAQDFGGTAMEAIPLAAVEQALRRTLAGDAPVCF</sequence>
<dbReference type="InterPro" id="IPR051199">
    <property type="entry name" value="LPS_LOS_Heptosyltrfase"/>
</dbReference>
<dbReference type="Pfam" id="PF01075">
    <property type="entry name" value="Glyco_transf_9"/>
    <property type="match status" value="1"/>
</dbReference>
<name>A0A1H6H9V1_MAGFU</name>
<organism evidence="3 4">
    <name type="scientific">Magnetospirillum fulvum</name>
    <name type="common">Rhodospirillum fulvum</name>
    <dbReference type="NCBI Taxonomy" id="1082"/>
    <lineage>
        <taxon>Bacteria</taxon>
        <taxon>Pseudomonadati</taxon>
        <taxon>Pseudomonadota</taxon>
        <taxon>Alphaproteobacteria</taxon>
        <taxon>Rhodospirillales</taxon>
        <taxon>Rhodospirillaceae</taxon>
        <taxon>Magnetospirillum</taxon>
    </lineage>
</organism>
<dbReference type="PANTHER" id="PTHR30160">
    <property type="entry name" value="TETRAACYLDISACCHARIDE 4'-KINASE-RELATED"/>
    <property type="match status" value="1"/>
</dbReference>
<dbReference type="PANTHER" id="PTHR30160:SF7">
    <property type="entry name" value="ADP-HEPTOSE--LPS HEPTOSYLTRANSFERASE 2"/>
    <property type="match status" value="1"/>
</dbReference>
<protein>
    <submittedName>
        <fullName evidence="3">ADP-heptose:LPS heptosyltransferase</fullName>
    </submittedName>
</protein>
<keyword evidence="1" id="KW-0328">Glycosyltransferase</keyword>
<keyword evidence="2 3" id="KW-0808">Transferase</keyword>
<evidence type="ECO:0000256" key="1">
    <source>
        <dbReference type="ARBA" id="ARBA00022676"/>
    </source>
</evidence>